<dbReference type="Gene3D" id="1.20.1250.20">
    <property type="entry name" value="MFS general substrate transporter like domains"/>
    <property type="match status" value="1"/>
</dbReference>
<evidence type="ECO:0000256" key="5">
    <source>
        <dbReference type="ARBA" id="ARBA00022989"/>
    </source>
</evidence>
<comment type="similarity">
    <text evidence="2 7">Belongs to the major facilitator superfamily. Sugar transporter (TC 2.A.1.1) family.</text>
</comment>
<organism evidence="10 11">
    <name type="scientific">Penicillium malachiteum</name>
    <dbReference type="NCBI Taxonomy" id="1324776"/>
    <lineage>
        <taxon>Eukaryota</taxon>
        <taxon>Fungi</taxon>
        <taxon>Dikarya</taxon>
        <taxon>Ascomycota</taxon>
        <taxon>Pezizomycotina</taxon>
        <taxon>Eurotiomycetes</taxon>
        <taxon>Eurotiomycetidae</taxon>
        <taxon>Eurotiales</taxon>
        <taxon>Aspergillaceae</taxon>
        <taxon>Penicillium</taxon>
    </lineage>
</organism>
<evidence type="ECO:0000259" key="9">
    <source>
        <dbReference type="PROSITE" id="PS50850"/>
    </source>
</evidence>
<evidence type="ECO:0000256" key="4">
    <source>
        <dbReference type="ARBA" id="ARBA00022692"/>
    </source>
</evidence>
<dbReference type="PRINTS" id="PR00171">
    <property type="entry name" value="SUGRTRNSPORT"/>
</dbReference>
<dbReference type="InterPro" id="IPR050360">
    <property type="entry name" value="MFS_Sugar_Transporters"/>
</dbReference>
<dbReference type="InterPro" id="IPR005828">
    <property type="entry name" value="MFS_sugar_transport-like"/>
</dbReference>
<dbReference type="Proteomes" id="UP001215712">
    <property type="component" value="Unassembled WGS sequence"/>
</dbReference>
<dbReference type="InterPro" id="IPR020846">
    <property type="entry name" value="MFS_dom"/>
</dbReference>
<gene>
    <name evidence="10" type="ORF">N7493_004443</name>
</gene>
<keyword evidence="6 8" id="KW-0472">Membrane</keyword>
<keyword evidence="11" id="KW-1185">Reference proteome</keyword>
<dbReference type="Pfam" id="PF00083">
    <property type="entry name" value="Sugar_tr"/>
    <property type="match status" value="1"/>
</dbReference>
<evidence type="ECO:0000256" key="8">
    <source>
        <dbReference type="SAM" id="Phobius"/>
    </source>
</evidence>
<dbReference type="PROSITE" id="PS00217">
    <property type="entry name" value="SUGAR_TRANSPORT_2"/>
    <property type="match status" value="1"/>
</dbReference>
<feature type="transmembrane region" description="Helical" evidence="8">
    <location>
        <begin position="42"/>
        <end position="62"/>
    </location>
</feature>
<dbReference type="GO" id="GO:0016020">
    <property type="term" value="C:membrane"/>
    <property type="evidence" value="ECO:0007669"/>
    <property type="project" value="UniProtKB-SubCell"/>
</dbReference>
<accession>A0AAD6MX14</accession>
<keyword evidence="5 8" id="KW-1133">Transmembrane helix</keyword>
<evidence type="ECO:0000256" key="7">
    <source>
        <dbReference type="RuleBase" id="RU003346"/>
    </source>
</evidence>
<feature type="transmembrane region" description="Helical" evidence="8">
    <location>
        <begin position="285"/>
        <end position="303"/>
    </location>
</feature>
<sequence>MGAFTFGMESGTIAGFQAMESWLKDFGYYDEALQEWNIHTNIQLAVGAMSLVGAVLGSISSGPIGTKLGRRPGLIAIALTAIIGVILQVVHASLALMLIGRLFQGAAIGFASNFVPVYQSEVAPTKYRGILVSLYQLGVNIGGVIGTCINQGTHNMETRWAYQIPLLASLFFPAILILVTFVLPESPRWLLSVDRIDDARISLRRLRGKEYPEFQIEQDIKDIAEHIAIEHQLEKSSSYSDLFKGTDRRRTMIVCFVLFFQILSGITFVNSYGTYFFEASGIENAFLITIVGALCQLAGLLFLYPSLSLMGRRTILLCGAVAEVVCWFIVAIVAVAAPGAPEAATCLVSFICLFSFFFTWSWGAAGWIVASEMCSNKLRSKAQSLGTVINWTTSLVVAAISPYLINTSAANLGGKVGFIWGSLTLVGLIWTYFYLPETDRRSLEDLDEIFMQV</sequence>
<dbReference type="GO" id="GO:0005351">
    <property type="term" value="F:carbohydrate:proton symporter activity"/>
    <property type="evidence" value="ECO:0007669"/>
    <property type="project" value="TreeGrafter"/>
</dbReference>
<dbReference type="FunFam" id="1.20.1250.20:FF:000078">
    <property type="entry name" value="MFS maltose transporter, putative"/>
    <property type="match status" value="1"/>
</dbReference>
<feature type="transmembrane region" description="Helical" evidence="8">
    <location>
        <begin position="252"/>
        <end position="273"/>
    </location>
</feature>
<feature type="transmembrane region" description="Helical" evidence="8">
    <location>
        <begin position="315"/>
        <end position="335"/>
    </location>
</feature>
<evidence type="ECO:0000256" key="2">
    <source>
        <dbReference type="ARBA" id="ARBA00010992"/>
    </source>
</evidence>
<evidence type="ECO:0000313" key="10">
    <source>
        <dbReference type="EMBL" id="KAJ5728113.1"/>
    </source>
</evidence>
<feature type="transmembrane region" description="Helical" evidence="8">
    <location>
        <begin position="160"/>
        <end position="183"/>
    </location>
</feature>
<protein>
    <recommendedName>
        <fullName evidence="9">Major facilitator superfamily (MFS) profile domain-containing protein</fullName>
    </recommendedName>
</protein>
<evidence type="ECO:0000313" key="11">
    <source>
        <dbReference type="Proteomes" id="UP001215712"/>
    </source>
</evidence>
<keyword evidence="3 7" id="KW-0813">Transport</keyword>
<dbReference type="PROSITE" id="PS50850">
    <property type="entry name" value="MFS"/>
    <property type="match status" value="1"/>
</dbReference>
<reference evidence="10" key="2">
    <citation type="submission" date="2023-01" db="EMBL/GenBank/DDBJ databases">
        <authorList>
            <person name="Petersen C."/>
        </authorList>
    </citation>
    <scope>NUCLEOTIDE SEQUENCE</scope>
    <source>
        <strain evidence="10">IBT 17514</strain>
    </source>
</reference>
<feature type="transmembrane region" description="Helical" evidence="8">
    <location>
        <begin position="417"/>
        <end position="435"/>
    </location>
</feature>
<dbReference type="PANTHER" id="PTHR48022">
    <property type="entry name" value="PLASTIDIC GLUCOSE TRANSPORTER 4"/>
    <property type="match status" value="1"/>
</dbReference>
<dbReference type="InterPro" id="IPR036259">
    <property type="entry name" value="MFS_trans_sf"/>
</dbReference>
<comment type="caution">
    <text evidence="10">The sequence shown here is derived from an EMBL/GenBank/DDBJ whole genome shotgun (WGS) entry which is preliminary data.</text>
</comment>
<dbReference type="EMBL" id="JAQJAN010000005">
    <property type="protein sequence ID" value="KAJ5728113.1"/>
    <property type="molecule type" value="Genomic_DNA"/>
</dbReference>
<feature type="transmembrane region" description="Helical" evidence="8">
    <location>
        <begin position="382"/>
        <end position="405"/>
    </location>
</feature>
<dbReference type="InterPro" id="IPR003663">
    <property type="entry name" value="Sugar/inositol_transpt"/>
</dbReference>
<feature type="transmembrane region" description="Helical" evidence="8">
    <location>
        <begin position="347"/>
        <end position="370"/>
    </location>
</feature>
<evidence type="ECO:0000256" key="1">
    <source>
        <dbReference type="ARBA" id="ARBA00004141"/>
    </source>
</evidence>
<feature type="transmembrane region" description="Helical" evidence="8">
    <location>
        <begin position="74"/>
        <end position="99"/>
    </location>
</feature>
<comment type="subcellular location">
    <subcellularLocation>
        <location evidence="1">Membrane</location>
        <topology evidence="1">Multi-pass membrane protein</topology>
    </subcellularLocation>
</comment>
<evidence type="ECO:0000256" key="3">
    <source>
        <dbReference type="ARBA" id="ARBA00022448"/>
    </source>
</evidence>
<dbReference type="SUPFAM" id="SSF103473">
    <property type="entry name" value="MFS general substrate transporter"/>
    <property type="match status" value="1"/>
</dbReference>
<reference evidence="10" key="1">
    <citation type="journal article" date="2023" name="IMA Fungus">
        <title>Comparative genomic study of the Penicillium genus elucidates a diverse pangenome and 15 lateral gene transfer events.</title>
        <authorList>
            <person name="Petersen C."/>
            <person name="Sorensen T."/>
            <person name="Nielsen M.R."/>
            <person name="Sondergaard T.E."/>
            <person name="Sorensen J.L."/>
            <person name="Fitzpatrick D.A."/>
            <person name="Frisvad J.C."/>
            <person name="Nielsen K.L."/>
        </authorList>
    </citation>
    <scope>NUCLEOTIDE SEQUENCE</scope>
    <source>
        <strain evidence="10">IBT 17514</strain>
    </source>
</reference>
<keyword evidence="4 8" id="KW-0812">Transmembrane</keyword>
<dbReference type="AlphaFoldDB" id="A0AAD6MX14"/>
<dbReference type="NCBIfam" id="TIGR00879">
    <property type="entry name" value="SP"/>
    <property type="match status" value="1"/>
</dbReference>
<name>A0AAD6MX14_9EURO</name>
<dbReference type="InterPro" id="IPR005829">
    <property type="entry name" value="Sugar_transporter_CS"/>
</dbReference>
<proteinExistence type="inferred from homology"/>
<dbReference type="PANTHER" id="PTHR48022:SF10">
    <property type="entry name" value="MAJOR FACILITATOR SUPERFAMILY (MFS) PROFILE DOMAIN-CONTAINING PROTEIN"/>
    <property type="match status" value="1"/>
</dbReference>
<evidence type="ECO:0000256" key="6">
    <source>
        <dbReference type="ARBA" id="ARBA00023136"/>
    </source>
</evidence>
<feature type="domain" description="Major facilitator superfamily (MFS) profile" evidence="9">
    <location>
        <begin position="1"/>
        <end position="439"/>
    </location>
</feature>